<accession>A0A4Z1RJK0</accession>
<name>A0A4Z1RJK0_9GAMM</name>
<dbReference type="GO" id="GO:0043758">
    <property type="term" value="F:acetate-CoA ligase (ADP-forming) activity"/>
    <property type="evidence" value="ECO:0007669"/>
    <property type="project" value="InterPro"/>
</dbReference>
<dbReference type="InterPro" id="IPR036291">
    <property type="entry name" value="NAD(P)-bd_dom_sf"/>
</dbReference>
<dbReference type="PROSITE" id="PS51186">
    <property type="entry name" value="GNAT"/>
    <property type="match status" value="1"/>
</dbReference>
<keyword evidence="7" id="KW-1185">Reference proteome</keyword>
<dbReference type="InterPro" id="IPR032875">
    <property type="entry name" value="Succ_CoA_lig_flav_dom"/>
</dbReference>
<evidence type="ECO:0000313" key="6">
    <source>
        <dbReference type="EMBL" id="TKS54897.1"/>
    </source>
</evidence>
<dbReference type="Gene3D" id="3.40.50.720">
    <property type="entry name" value="NAD(P)-binding Rossmann-like Domain"/>
    <property type="match status" value="1"/>
</dbReference>
<comment type="similarity">
    <text evidence="4">In the N-terminal section; belongs to the acetate CoA ligase alpha subunit family.</text>
</comment>
<evidence type="ECO:0000256" key="1">
    <source>
        <dbReference type="ARBA" id="ARBA00022598"/>
    </source>
</evidence>
<reference evidence="6 7" key="1">
    <citation type="submission" date="2019-01" db="EMBL/GenBank/DDBJ databases">
        <authorList>
            <person name="Zhang S."/>
        </authorList>
    </citation>
    <scope>NUCLEOTIDE SEQUENCE [LARGE SCALE GENOMIC DNA]</scope>
    <source>
        <strain evidence="6 7">1626</strain>
    </source>
</reference>
<dbReference type="Pfam" id="PF13607">
    <property type="entry name" value="Succ_CoA_lig"/>
    <property type="match status" value="1"/>
</dbReference>
<proteinExistence type="inferred from homology"/>
<evidence type="ECO:0000256" key="3">
    <source>
        <dbReference type="ARBA" id="ARBA00022840"/>
    </source>
</evidence>
<dbReference type="InterPro" id="IPR043938">
    <property type="entry name" value="Ligase_CoA_dom"/>
</dbReference>
<dbReference type="SMART" id="SM00881">
    <property type="entry name" value="CoA_binding"/>
    <property type="match status" value="1"/>
</dbReference>
<dbReference type="FunFam" id="3.30.1490.20:FF:000020">
    <property type="entry name" value="Protein lysine acetyltransferase"/>
    <property type="match status" value="1"/>
</dbReference>
<dbReference type="RefSeq" id="WP_134674254.1">
    <property type="nucleotide sequence ID" value="NZ_SPUH01000001.1"/>
</dbReference>
<dbReference type="InterPro" id="IPR013815">
    <property type="entry name" value="ATP_grasp_subdomain_1"/>
</dbReference>
<dbReference type="SUPFAM" id="SSF55729">
    <property type="entry name" value="Acyl-CoA N-acyltransferases (Nat)"/>
    <property type="match status" value="1"/>
</dbReference>
<organism evidence="6 7">
    <name type="scientific">Luteimonas yindakuii</name>
    <dbReference type="NCBI Taxonomy" id="2565782"/>
    <lineage>
        <taxon>Bacteria</taxon>
        <taxon>Pseudomonadati</taxon>
        <taxon>Pseudomonadota</taxon>
        <taxon>Gammaproteobacteria</taxon>
        <taxon>Lysobacterales</taxon>
        <taxon>Lysobacteraceae</taxon>
        <taxon>Luteimonas</taxon>
    </lineage>
</organism>
<dbReference type="InterPro" id="IPR016102">
    <property type="entry name" value="Succinyl-CoA_synth-like"/>
</dbReference>
<dbReference type="PANTHER" id="PTHR43334:SF1">
    <property type="entry name" value="3-HYDROXYPROPIONATE--COA LIGASE [ADP-FORMING]"/>
    <property type="match status" value="1"/>
</dbReference>
<dbReference type="PANTHER" id="PTHR43334">
    <property type="entry name" value="ACETATE--COA LIGASE [ADP-FORMING]"/>
    <property type="match status" value="1"/>
</dbReference>
<dbReference type="Pfam" id="PF13302">
    <property type="entry name" value="Acetyltransf_3"/>
    <property type="match status" value="1"/>
</dbReference>
<dbReference type="GO" id="GO:0016747">
    <property type="term" value="F:acyltransferase activity, transferring groups other than amino-acyl groups"/>
    <property type="evidence" value="ECO:0007669"/>
    <property type="project" value="InterPro"/>
</dbReference>
<dbReference type="InterPro" id="IPR051538">
    <property type="entry name" value="Acyl-CoA_Synth/Transferase"/>
</dbReference>
<evidence type="ECO:0000256" key="2">
    <source>
        <dbReference type="ARBA" id="ARBA00022741"/>
    </source>
</evidence>
<gene>
    <name evidence="6" type="ORF">E4582_09065</name>
</gene>
<evidence type="ECO:0000259" key="5">
    <source>
        <dbReference type="PROSITE" id="PS51186"/>
    </source>
</evidence>
<evidence type="ECO:0000313" key="7">
    <source>
        <dbReference type="Proteomes" id="UP000298681"/>
    </source>
</evidence>
<comment type="caution">
    <text evidence="6">The sequence shown here is derived from an EMBL/GenBank/DDBJ whole genome shotgun (WGS) entry which is preliminary data.</text>
</comment>
<protein>
    <submittedName>
        <fullName evidence="6">Bifunctional acetate--CoA ligase family protein/GNAT family N-acetyltransferase</fullName>
    </submittedName>
</protein>
<keyword evidence="3" id="KW-0067">ATP-binding</keyword>
<dbReference type="Gene3D" id="3.30.1490.20">
    <property type="entry name" value="ATP-grasp fold, A domain"/>
    <property type="match status" value="1"/>
</dbReference>
<dbReference type="SUPFAM" id="SSF51735">
    <property type="entry name" value="NAD(P)-binding Rossmann-fold domains"/>
    <property type="match status" value="1"/>
</dbReference>
<feature type="domain" description="N-acetyltransferase" evidence="5">
    <location>
        <begin position="742"/>
        <end position="896"/>
    </location>
</feature>
<dbReference type="EMBL" id="SPUH01000001">
    <property type="protein sequence ID" value="TKS54897.1"/>
    <property type="molecule type" value="Genomic_DNA"/>
</dbReference>
<keyword evidence="6" id="KW-0808">Transferase</keyword>
<dbReference type="CDD" id="cd04301">
    <property type="entry name" value="NAT_SF"/>
    <property type="match status" value="1"/>
</dbReference>
<keyword evidence="2" id="KW-0547">Nucleotide-binding</keyword>
<dbReference type="GO" id="GO:0005524">
    <property type="term" value="F:ATP binding"/>
    <property type="evidence" value="ECO:0007669"/>
    <property type="project" value="UniProtKB-KW"/>
</dbReference>
<dbReference type="SUPFAM" id="SSF56059">
    <property type="entry name" value="Glutathione synthetase ATP-binding domain-like"/>
    <property type="match status" value="1"/>
</dbReference>
<dbReference type="Pfam" id="PF13380">
    <property type="entry name" value="CoA_binding_2"/>
    <property type="match status" value="1"/>
</dbReference>
<dbReference type="Pfam" id="PF19045">
    <property type="entry name" value="Ligase_CoA_2"/>
    <property type="match status" value="1"/>
</dbReference>
<dbReference type="AlphaFoldDB" id="A0A4Z1RJK0"/>
<dbReference type="Proteomes" id="UP000298681">
    <property type="component" value="Unassembled WGS sequence"/>
</dbReference>
<dbReference type="Gene3D" id="3.40.50.261">
    <property type="entry name" value="Succinyl-CoA synthetase domains"/>
    <property type="match status" value="2"/>
</dbReference>
<dbReference type="InterPro" id="IPR000182">
    <property type="entry name" value="GNAT_dom"/>
</dbReference>
<dbReference type="InterPro" id="IPR016181">
    <property type="entry name" value="Acyl_CoA_acyltransferase"/>
</dbReference>
<evidence type="ECO:0000256" key="4">
    <source>
        <dbReference type="ARBA" id="ARBA00060888"/>
    </source>
</evidence>
<dbReference type="InterPro" id="IPR003781">
    <property type="entry name" value="CoA-bd"/>
</dbReference>
<dbReference type="Gene3D" id="3.30.470.20">
    <property type="entry name" value="ATP-grasp fold, B domain"/>
    <property type="match status" value="1"/>
</dbReference>
<dbReference type="Pfam" id="PF13549">
    <property type="entry name" value="ATP-grasp_5"/>
    <property type="match status" value="1"/>
</dbReference>
<keyword evidence="1 6" id="KW-0436">Ligase</keyword>
<sequence>MSTYGLGSVFSPQSVAVIGASPRERSVGRIVLRNLREADFTGPLGVVNPRHREIDGIATAASIGALGWVPELVLVTTPAAMVPRVVADAAAAGVRAAVVITAGLGQGPGSLAEELAHAARPSGLRVIGPNCLGVMSPHARLNASFAAHPAAAGDLALVSQSGAIAVGMVEWGLARSVGFSAVVSMGDALDVDFGDLLDHFALDQRTRAILLYVESIRNARKFMSAARAAARAKPVVVVKSGRHAAGARAAATHTGALAGSDAVYDAAFRRAGLLRVHSLDELFAAAETLRHVRGTPGRRLGVLTNGGGVGVLAVDTLSDLGGTVATLSDQTIARLDDVLPGTWSRANPVDIVGDADGARYTAALEAMLADPGTDAVLTMNVPTALSSASEAADAVVDVLGRRRGRAAEKPVFAVWLGKEQDAIDTLDAANVPTYATEAEAVRGFMYLVRNQEAQDALKETPPSLPEDFAPDTAAAQAVIAEAVAAGSEWLDPLQVARLFAAYDIPITPVVYAADAEAAANAAEALLARGQAVVVKILSPDIQHKSDVDGVRLGLVSAEAVRDAAAGILQRAREARPDARIDGVTVQPMVVRQKARELICGIADDATFGPVIVFGRGGTAVEVIDDKSLALPPLDLRLAHELIGRTRVSRILKAYRDVPAADTDAVALVLVKLAQLAADLPQVGELDINPLLADRDGVVAVDARVRIAPTVPLHKGPGHPRFAVRPYPKEWERAIALADGREVFVRPVRPEDEALFRAFFTHVTSEDLRLRFFSAVRHFSHEFIARLTQLDYARAIALVMIEPETGEMLGAVRLLADADFDRGEYGILVRSDLKGQGIGWRLMRLMIEYAHWLGLRVVEGQVLRENRTMIAMCRQLGFQVRPDPDDTTLVRVVLPIGPLPPGS</sequence>
<dbReference type="Gene3D" id="3.40.630.30">
    <property type="match status" value="1"/>
</dbReference>
<dbReference type="SUPFAM" id="SSF52210">
    <property type="entry name" value="Succinyl-CoA synthetase domains"/>
    <property type="match status" value="2"/>
</dbReference>